<keyword evidence="2" id="KW-1185">Reference proteome</keyword>
<dbReference type="GeneID" id="136086346"/>
<proteinExistence type="predicted"/>
<dbReference type="PANTHER" id="PTHR35374">
    <property type="entry name" value="CYCLIN-DEPENDENT KINASE 11A-LIKE"/>
    <property type="match status" value="1"/>
</dbReference>
<gene>
    <name evidence="3" type="primary">LOC136086346</name>
</gene>
<dbReference type="RefSeq" id="XP_065664713.1">
    <property type="nucleotide sequence ID" value="XM_065808641.1"/>
</dbReference>
<dbReference type="InterPro" id="IPR058520">
    <property type="entry name" value="DUF8207"/>
</dbReference>
<sequence length="315" mass="35330">MITKTKKLLPSHEESKGMRLGKTVTDHLRIYANSKKSTYTTFGIRDEDGIFNIGKKPIHINDDGELIVKFNPNKGVYSEDNLKIYRNIVIQTDAVTSENPYKPKSSCSEKYREKIAPMWKDIKENRKRESKGKGEGTKIQTIILHSNPDALVEKLNLCIAAWRAGNTGARNEAVAIYDELLRQVHKKMLIVNNKRYIKKHAVGGSGIFESIRDLFKRIKASNVTRLSSAMLKKMADTDLGKTAITGTKSAGNEKSKEILSNLESSNDLIYNGSEIAKTINKMMMGSAIRSVKKVSNKNARKIEDMVKQGRGLRLA</sequence>
<dbReference type="Pfam" id="PF26634">
    <property type="entry name" value="DUF8207"/>
    <property type="match status" value="1"/>
</dbReference>
<dbReference type="PANTHER" id="PTHR35374:SF1">
    <property type="entry name" value="PROTEIN KINASE DOMAIN-CONTAINING PROTEIN"/>
    <property type="match status" value="1"/>
</dbReference>
<organism evidence="2 3">
    <name type="scientific">Hydra vulgaris</name>
    <name type="common">Hydra</name>
    <name type="synonym">Hydra attenuata</name>
    <dbReference type="NCBI Taxonomy" id="6087"/>
    <lineage>
        <taxon>Eukaryota</taxon>
        <taxon>Metazoa</taxon>
        <taxon>Cnidaria</taxon>
        <taxon>Hydrozoa</taxon>
        <taxon>Hydroidolina</taxon>
        <taxon>Anthoathecata</taxon>
        <taxon>Aplanulata</taxon>
        <taxon>Hydridae</taxon>
        <taxon>Hydra</taxon>
    </lineage>
</organism>
<evidence type="ECO:0000313" key="2">
    <source>
        <dbReference type="Proteomes" id="UP001652625"/>
    </source>
</evidence>
<accession>A0ABM4CS46</accession>
<dbReference type="Proteomes" id="UP001652625">
    <property type="component" value="Chromosome 10"/>
</dbReference>
<evidence type="ECO:0000313" key="3">
    <source>
        <dbReference type="RefSeq" id="XP_065664713.1"/>
    </source>
</evidence>
<reference evidence="3" key="1">
    <citation type="submission" date="2025-08" db="UniProtKB">
        <authorList>
            <consortium name="RefSeq"/>
        </authorList>
    </citation>
    <scope>IDENTIFICATION</scope>
</reference>
<name>A0ABM4CS46_HYDVU</name>
<evidence type="ECO:0000259" key="1">
    <source>
        <dbReference type="Pfam" id="PF26634"/>
    </source>
</evidence>
<protein>
    <submittedName>
        <fullName evidence="3">Uncharacterized protein LOC136086346</fullName>
    </submittedName>
</protein>
<feature type="domain" description="DUF8207" evidence="1">
    <location>
        <begin position="65"/>
        <end position="119"/>
    </location>
</feature>